<evidence type="ECO:0000313" key="1">
    <source>
        <dbReference type="EMBL" id="SVA69243.1"/>
    </source>
</evidence>
<accession>A0A381XYE2</accession>
<gene>
    <name evidence="1" type="ORF">METZ01_LOCUS122097</name>
</gene>
<protein>
    <submittedName>
        <fullName evidence="1">Uncharacterized protein</fullName>
    </submittedName>
</protein>
<sequence length="52" mass="6142">MVRGFFESDNISDIKSLRISLYQYSFSNDPEDRSNWWNINTNNSPSIIIDLK</sequence>
<reference evidence="1" key="1">
    <citation type="submission" date="2018-05" db="EMBL/GenBank/DDBJ databases">
        <authorList>
            <person name="Lanie J.A."/>
            <person name="Ng W.-L."/>
            <person name="Kazmierczak K.M."/>
            <person name="Andrzejewski T.M."/>
            <person name="Davidsen T.M."/>
            <person name="Wayne K.J."/>
            <person name="Tettelin H."/>
            <person name="Glass J.I."/>
            <person name="Rusch D."/>
            <person name="Podicherti R."/>
            <person name="Tsui H.-C.T."/>
            <person name="Winkler M.E."/>
        </authorList>
    </citation>
    <scope>NUCLEOTIDE SEQUENCE</scope>
</reference>
<organism evidence="1">
    <name type="scientific">marine metagenome</name>
    <dbReference type="NCBI Taxonomy" id="408172"/>
    <lineage>
        <taxon>unclassified sequences</taxon>
        <taxon>metagenomes</taxon>
        <taxon>ecological metagenomes</taxon>
    </lineage>
</organism>
<dbReference type="EMBL" id="UINC01016672">
    <property type="protein sequence ID" value="SVA69243.1"/>
    <property type="molecule type" value="Genomic_DNA"/>
</dbReference>
<dbReference type="AlphaFoldDB" id="A0A381XYE2"/>
<name>A0A381XYE2_9ZZZZ</name>
<proteinExistence type="predicted"/>